<dbReference type="Gene3D" id="3.40.50.720">
    <property type="entry name" value="NAD(P)-binding Rossmann-like Domain"/>
    <property type="match status" value="1"/>
</dbReference>
<dbReference type="OrthoDB" id="41492at2759"/>
<dbReference type="GO" id="GO:0005737">
    <property type="term" value="C:cytoplasm"/>
    <property type="evidence" value="ECO:0007669"/>
    <property type="project" value="TreeGrafter"/>
</dbReference>
<comment type="caution">
    <text evidence="2">The sequence shown here is derived from an EMBL/GenBank/DDBJ whole genome shotgun (WGS) entry which is preliminary data.</text>
</comment>
<dbReference type="SUPFAM" id="SSF51735">
    <property type="entry name" value="NAD(P)-binding Rossmann-fold domains"/>
    <property type="match status" value="1"/>
</dbReference>
<dbReference type="InterPro" id="IPR023401">
    <property type="entry name" value="ODC_N"/>
</dbReference>
<evidence type="ECO:0008006" key="4">
    <source>
        <dbReference type="Google" id="ProtNLM"/>
    </source>
</evidence>
<gene>
    <name evidence="2" type="ORF">THAOC_37307</name>
</gene>
<dbReference type="PANTHER" id="PTHR13812:SF19">
    <property type="entry name" value="KETIMINE REDUCTASE MU-CRYSTALLIN"/>
    <property type="match status" value="1"/>
</dbReference>
<evidence type="ECO:0000256" key="1">
    <source>
        <dbReference type="ARBA" id="ARBA00008903"/>
    </source>
</evidence>
<dbReference type="PANTHER" id="PTHR13812">
    <property type="entry name" value="KETIMINE REDUCTASE MU-CRYSTALLIN"/>
    <property type="match status" value="1"/>
</dbReference>
<evidence type="ECO:0000313" key="3">
    <source>
        <dbReference type="Proteomes" id="UP000266841"/>
    </source>
</evidence>
<comment type="similarity">
    <text evidence="1">Belongs to the ornithine cyclodeaminase/mu-crystallin family.</text>
</comment>
<reference evidence="2 3" key="1">
    <citation type="journal article" date="2012" name="Genome Biol.">
        <title>Genome and low-iron response of an oceanic diatom adapted to chronic iron limitation.</title>
        <authorList>
            <person name="Lommer M."/>
            <person name="Specht M."/>
            <person name="Roy A.S."/>
            <person name="Kraemer L."/>
            <person name="Andreson R."/>
            <person name="Gutowska M.A."/>
            <person name="Wolf J."/>
            <person name="Bergner S.V."/>
            <person name="Schilhabel M.B."/>
            <person name="Klostermeier U.C."/>
            <person name="Beiko R.G."/>
            <person name="Rosenstiel P."/>
            <person name="Hippler M."/>
            <person name="Laroche J."/>
        </authorList>
    </citation>
    <scope>NUCLEOTIDE SEQUENCE [LARGE SCALE GENOMIC DNA]</scope>
    <source>
        <strain evidence="2 3">CCMP1005</strain>
    </source>
</reference>
<accession>K0RCG7</accession>
<dbReference type="Proteomes" id="UP000266841">
    <property type="component" value="Unassembled WGS sequence"/>
</dbReference>
<dbReference type="Pfam" id="PF02423">
    <property type="entry name" value="OCD_Mu_crystall"/>
    <property type="match status" value="1"/>
</dbReference>
<dbReference type="InterPro" id="IPR036291">
    <property type="entry name" value="NAD(P)-bd_dom_sf"/>
</dbReference>
<sequence length="350" mass="37620">MLVLSDLDVRRCLSIKEIIDVNSKALRSIRDNGGEAIVPRRIGLPYRSATACSSEDAEDWTLFKPAYFPASNDEDEEVMGMKLVSIRGNNPTLGLPTVTATTALNNAETGEVEAVVSSTYLTAARTAAGSALATKLVLEGRSPEELAGLTLVVFGAGLQGELHIRAICLLANVIRLVIVNRSKERANKLSAKFLKEGLFSDIHTVELSDEERVRCAVEGAHVIVTATNASTPLFAGSWVRPGCHVNSVGSYTPITREIDDELVKRSHAIVDTHEAINVGDLRWLKNQNDRKCTLLGNLLAGNDVFSEALDETIDCTLYKSVGTAIQDVCSAALAVKAAREKGIGTNVDMS</sequence>
<name>K0RCG7_THAOC</name>
<protein>
    <recommendedName>
        <fullName evidence="4">Ornithine cyclodeaminase</fullName>
    </recommendedName>
</protein>
<dbReference type="OMA" id="FMTPLFD"/>
<keyword evidence="3" id="KW-1185">Reference proteome</keyword>
<dbReference type="eggNOG" id="KOG3007">
    <property type="taxonomic scope" value="Eukaryota"/>
</dbReference>
<organism evidence="2 3">
    <name type="scientific">Thalassiosira oceanica</name>
    <name type="common">Marine diatom</name>
    <dbReference type="NCBI Taxonomy" id="159749"/>
    <lineage>
        <taxon>Eukaryota</taxon>
        <taxon>Sar</taxon>
        <taxon>Stramenopiles</taxon>
        <taxon>Ochrophyta</taxon>
        <taxon>Bacillariophyta</taxon>
        <taxon>Coscinodiscophyceae</taxon>
        <taxon>Thalassiosirophycidae</taxon>
        <taxon>Thalassiosirales</taxon>
        <taxon>Thalassiosiraceae</taxon>
        <taxon>Thalassiosira</taxon>
    </lineage>
</organism>
<proteinExistence type="inferred from homology"/>
<dbReference type="InterPro" id="IPR003462">
    <property type="entry name" value="ODC_Mu_crystall"/>
</dbReference>
<evidence type="ECO:0000313" key="2">
    <source>
        <dbReference type="EMBL" id="EJK44177.1"/>
    </source>
</evidence>
<dbReference type="Gene3D" id="3.30.1780.10">
    <property type="entry name" value="ornithine cyclodeaminase, domain 1"/>
    <property type="match status" value="1"/>
</dbReference>
<dbReference type="AlphaFoldDB" id="K0RCG7"/>
<dbReference type="EMBL" id="AGNL01050074">
    <property type="protein sequence ID" value="EJK44177.1"/>
    <property type="molecule type" value="Genomic_DNA"/>
</dbReference>
<dbReference type="PIRSF" id="PIRSF001439">
    <property type="entry name" value="CryM"/>
    <property type="match status" value="1"/>
</dbReference>